<reference evidence="2 3" key="1">
    <citation type="journal article" date="2015" name="Sci. Rep.">
        <title>The power of single molecule real-time sequencing technology in the de novo assembly of a eukaryotic genome.</title>
        <authorList>
            <person name="Sakai H."/>
            <person name="Naito K."/>
            <person name="Ogiso-Tanaka E."/>
            <person name="Takahashi Y."/>
            <person name="Iseki K."/>
            <person name="Muto C."/>
            <person name="Satou K."/>
            <person name="Teruya K."/>
            <person name="Shiroma A."/>
            <person name="Shimoji M."/>
            <person name="Hirano T."/>
            <person name="Itoh T."/>
            <person name="Kaga A."/>
            <person name="Tomooka N."/>
        </authorList>
    </citation>
    <scope>NUCLEOTIDE SEQUENCE [LARGE SCALE GENOMIC DNA]</scope>
    <source>
        <strain evidence="3">cv. Shumari</strain>
    </source>
</reference>
<evidence type="ECO:0000313" key="3">
    <source>
        <dbReference type="Proteomes" id="UP000291084"/>
    </source>
</evidence>
<dbReference type="AlphaFoldDB" id="A0A0S3R538"/>
<dbReference type="PANTHER" id="PTHR23272:SF179">
    <property type="entry name" value="ZINC FINGER BED DOMAIN-CONTAINING PROTEIN RICESLEEPER 2-LIKE ISOFORM X1"/>
    <property type="match status" value="1"/>
</dbReference>
<organism evidence="2 3">
    <name type="scientific">Vigna angularis var. angularis</name>
    <dbReference type="NCBI Taxonomy" id="157739"/>
    <lineage>
        <taxon>Eukaryota</taxon>
        <taxon>Viridiplantae</taxon>
        <taxon>Streptophyta</taxon>
        <taxon>Embryophyta</taxon>
        <taxon>Tracheophyta</taxon>
        <taxon>Spermatophyta</taxon>
        <taxon>Magnoliopsida</taxon>
        <taxon>eudicotyledons</taxon>
        <taxon>Gunneridae</taxon>
        <taxon>Pentapetalae</taxon>
        <taxon>rosids</taxon>
        <taxon>fabids</taxon>
        <taxon>Fabales</taxon>
        <taxon>Fabaceae</taxon>
        <taxon>Papilionoideae</taxon>
        <taxon>50 kb inversion clade</taxon>
        <taxon>NPAAA clade</taxon>
        <taxon>indigoferoid/millettioid clade</taxon>
        <taxon>Phaseoleae</taxon>
        <taxon>Vigna</taxon>
    </lineage>
</organism>
<accession>A0A0S3R538</accession>
<dbReference type="Proteomes" id="UP000291084">
    <property type="component" value="Chromosome 1"/>
</dbReference>
<sequence>MIARNFLAIPISTVASESPFSTGGRFLTPHRSRLHPDTLEALMCVQDWLWSDIQGSSKLKVDNMKLNTIPEEIIDDNELSGQNEYVEEQT</sequence>
<dbReference type="SUPFAM" id="SSF53098">
    <property type="entry name" value="Ribonuclease H-like"/>
    <property type="match status" value="1"/>
</dbReference>
<dbReference type="InterPro" id="IPR008906">
    <property type="entry name" value="HATC_C_dom"/>
</dbReference>
<feature type="domain" description="HAT C-terminal dimerisation" evidence="1">
    <location>
        <begin position="2"/>
        <end position="49"/>
    </location>
</feature>
<proteinExistence type="predicted"/>
<dbReference type="GO" id="GO:0046983">
    <property type="term" value="F:protein dimerization activity"/>
    <property type="evidence" value="ECO:0007669"/>
    <property type="project" value="InterPro"/>
</dbReference>
<protein>
    <recommendedName>
        <fullName evidence="1">HAT C-terminal dimerisation domain-containing protein</fullName>
    </recommendedName>
</protein>
<keyword evidence="3" id="KW-1185">Reference proteome</keyword>
<evidence type="ECO:0000259" key="1">
    <source>
        <dbReference type="Pfam" id="PF05699"/>
    </source>
</evidence>
<dbReference type="OrthoDB" id="1421701at2759"/>
<name>A0A0S3R538_PHAAN</name>
<gene>
    <name evidence="2" type="primary">Vigan.01G361400</name>
    <name evidence="2" type="ORF">VIGAN_01361400</name>
</gene>
<dbReference type="PANTHER" id="PTHR23272">
    <property type="entry name" value="BED FINGER-RELATED"/>
    <property type="match status" value="1"/>
</dbReference>
<dbReference type="EMBL" id="AP015034">
    <property type="protein sequence ID" value="BAT75705.1"/>
    <property type="molecule type" value="Genomic_DNA"/>
</dbReference>
<dbReference type="InterPro" id="IPR012337">
    <property type="entry name" value="RNaseH-like_sf"/>
</dbReference>
<dbReference type="Pfam" id="PF05699">
    <property type="entry name" value="Dimer_Tnp_hAT"/>
    <property type="match status" value="1"/>
</dbReference>
<evidence type="ECO:0000313" key="2">
    <source>
        <dbReference type="EMBL" id="BAT75705.1"/>
    </source>
</evidence>